<dbReference type="RefSeq" id="WP_075098746.1">
    <property type="nucleotide sequence ID" value="NZ_MSJL01000009.1"/>
</dbReference>
<dbReference type="Proteomes" id="UP000186437">
    <property type="component" value="Unassembled WGS sequence"/>
</dbReference>
<evidence type="ECO:0000313" key="3">
    <source>
        <dbReference type="Proteomes" id="UP000186437"/>
    </source>
</evidence>
<gene>
    <name evidence="1" type="ORF">BU200_02955</name>
    <name evidence="2" type="ORF">NCTC12957_00770</name>
</gene>
<name>A0A1Q8EEM4_STRAI</name>
<evidence type="ECO:0000313" key="2">
    <source>
        <dbReference type="EMBL" id="SUN06695.1"/>
    </source>
</evidence>
<evidence type="ECO:0000313" key="4">
    <source>
        <dbReference type="Proteomes" id="UP000255213"/>
    </source>
</evidence>
<reference evidence="3" key="2">
    <citation type="submission" date="2016-12" db="EMBL/GenBank/DDBJ databases">
        <authorList>
            <person name="Gulvik C.A."/>
        </authorList>
    </citation>
    <scope>NUCLEOTIDE SEQUENCE [LARGE SCALE GENOMIC DNA]</scope>
    <source>
        <strain evidence="3">ATCC 51725</strain>
    </source>
</reference>
<reference evidence="2 4" key="3">
    <citation type="submission" date="2018-06" db="EMBL/GenBank/DDBJ databases">
        <authorList>
            <consortium name="Pathogen Informatics"/>
            <person name="Doyle S."/>
        </authorList>
    </citation>
    <scope>NUCLEOTIDE SEQUENCE [LARGE SCALE GENOMIC DNA]</scope>
    <source>
        <strain evidence="2 4">NCTC12957</strain>
    </source>
</reference>
<dbReference type="EMBL" id="UHEN01000001">
    <property type="protein sequence ID" value="SUN06695.1"/>
    <property type="molecule type" value="Genomic_DNA"/>
</dbReference>
<protein>
    <submittedName>
        <fullName evidence="1">Uncharacterized protein</fullName>
    </submittedName>
</protein>
<accession>A0A1Q8EEM4</accession>
<dbReference type="InterPro" id="IPR057808">
    <property type="entry name" value="YxiG"/>
</dbReference>
<reference evidence="1" key="1">
    <citation type="submission" date="2016-12" db="EMBL/GenBank/DDBJ databases">
        <authorList>
            <person name="Song W.-J."/>
            <person name="Kurnit D.M."/>
        </authorList>
    </citation>
    <scope>NUCLEOTIDE SEQUENCE [LARGE SCALE GENOMIC DNA]</scope>
    <source>
        <strain evidence="1">ATCC 51725</strain>
    </source>
</reference>
<dbReference type="EMBL" id="MSJL01000009">
    <property type="protein sequence ID" value="OLF50223.1"/>
    <property type="molecule type" value="Genomic_DNA"/>
</dbReference>
<sequence length="133" mass="15433">MLLQEKLNSLFEMVITKFNVDILGNRIVLEGYLAEADYISHRIDFTRVSCFYFINNTTESRKNIWLPEEDDFLEMTSIYALSELVNIDIESSKDTWLNQYSGSGNIVLEFWSNLLVIEAETIIINGVSYPIDF</sequence>
<evidence type="ECO:0000313" key="1">
    <source>
        <dbReference type="EMBL" id="OLF50223.1"/>
    </source>
</evidence>
<dbReference type="OrthoDB" id="1953602at2"/>
<dbReference type="AlphaFoldDB" id="A0A1Q8EEM4"/>
<organism evidence="1 3">
    <name type="scientific">Streptococcus acidominimus</name>
    <dbReference type="NCBI Taxonomy" id="1326"/>
    <lineage>
        <taxon>Bacteria</taxon>
        <taxon>Bacillati</taxon>
        <taxon>Bacillota</taxon>
        <taxon>Bacilli</taxon>
        <taxon>Lactobacillales</taxon>
        <taxon>Streptococcaceae</taxon>
        <taxon>Streptococcus</taxon>
    </lineage>
</organism>
<dbReference type="Pfam" id="PF24711">
    <property type="entry name" value="YxiG"/>
    <property type="match status" value="1"/>
</dbReference>
<dbReference type="Proteomes" id="UP000255213">
    <property type="component" value="Unassembled WGS sequence"/>
</dbReference>
<proteinExistence type="predicted"/>
<keyword evidence="3" id="KW-1185">Reference proteome</keyword>